<reference evidence="1" key="1">
    <citation type="submission" date="2018-05" db="EMBL/GenBank/DDBJ databases">
        <authorList>
            <person name="Lanie J.A."/>
            <person name="Ng W.-L."/>
            <person name="Kazmierczak K.M."/>
            <person name="Andrzejewski T.M."/>
            <person name="Davidsen T.M."/>
            <person name="Wayne K.J."/>
            <person name="Tettelin H."/>
            <person name="Glass J.I."/>
            <person name="Rusch D."/>
            <person name="Podicherti R."/>
            <person name="Tsui H.-C.T."/>
            <person name="Winkler M.E."/>
        </authorList>
    </citation>
    <scope>NUCLEOTIDE SEQUENCE</scope>
</reference>
<feature type="non-terminal residue" evidence="1">
    <location>
        <position position="128"/>
    </location>
</feature>
<accession>A0A382F5D4</accession>
<name>A0A382F5D4_9ZZZZ</name>
<evidence type="ECO:0000313" key="1">
    <source>
        <dbReference type="EMBL" id="SVB58228.1"/>
    </source>
</evidence>
<dbReference type="Gene3D" id="2.60.120.330">
    <property type="entry name" value="B-lactam Antibiotic, Isopenicillin N Synthase, Chain"/>
    <property type="match status" value="1"/>
</dbReference>
<proteinExistence type="predicted"/>
<sequence length="128" mass="14794">MVQYSEYDDDIWTDGCGSLSKRIHKRQKEIKTGEEYSILNPLYEGTIFEQILTDLRGTRARVMIKEEKTAYSVHSDVTSRCHIALETNSDAYFVYPKEQQVFHIPADGNVYIVDTTRPHTFVNCGPDR</sequence>
<evidence type="ECO:0008006" key="2">
    <source>
        <dbReference type="Google" id="ProtNLM"/>
    </source>
</evidence>
<gene>
    <name evidence="1" type="ORF">METZ01_LOCUS211082</name>
</gene>
<dbReference type="InterPro" id="IPR027443">
    <property type="entry name" value="IPNS-like_sf"/>
</dbReference>
<protein>
    <recommendedName>
        <fullName evidence="2">Aspartyl/asparaginy/proline hydroxylase domain-containing protein</fullName>
    </recommendedName>
</protein>
<dbReference type="EMBL" id="UINC01048103">
    <property type="protein sequence ID" value="SVB58228.1"/>
    <property type="molecule type" value="Genomic_DNA"/>
</dbReference>
<organism evidence="1">
    <name type="scientific">marine metagenome</name>
    <dbReference type="NCBI Taxonomy" id="408172"/>
    <lineage>
        <taxon>unclassified sequences</taxon>
        <taxon>metagenomes</taxon>
        <taxon>ecological metagenomes</taxon>
    </lineage>
</organism>
<dbReference type="AlphaFoldDB" id="A0A382F5D4"/>